<accession>A0A7X6H450</accession>
<dbReference type="AlphaFoldDB" id="A0A7X6H450"/>
<dbReference type="InterPro" id="IPR014729">
    <property type="entry name" value="Rossmann-like_a/b/a_fold"/>
</dbReference>
<gene>
    <name evidence="9" type="ORF">HCU73_17950</name>
</gene>
<dbReference type="Proteomes" id="UP000526408">
    <property type="component" value="Unassembled WGS sequence"/>
</dbReference>
<dbReference type="InterPro" id="IPR049940">
    <property type="entry name" value="GluQ/Sye"/>
</dbReference>
<keyword evidence="5 7" id="KW-0067">ATP-binding</keyword>
<evidence type="ECO:0000256" key="7">
    <source>
        <dbReference type="RuleBase" id="RU363037"/>
    </source>
</evidence>
<evidence type="ECO:0000259" key="8">
    <source>
        <dbReference type="Pfam" id="PF00749"/>
    </source>
</evidence>
<evidence type="ECO:0000256" key="5">
    <source>
        <dbReference type="ARBA" id="ARBA00022840"/>
    </source>
</evidence>
<dbReference type="RefSeq" id="WP_168624862.1">
    <property type="nucleotide sequence ID" value="NZ_JAAZQQ010000007.1"/>
</dbReference>
<sequence length="281" mass="30524">MTFRTRFAPSPTGPLHLGHAYSAILAHDMARAAGGAFLLRIDDIDQTRARPEWEALILEDIAWLGLSWDAAPRRQSDHLPAYRAALDRLSAMGLTYPCRCSRRDIREAASAPQEGATHGPDGIVYPGTCRGRPMAEAGPGDAIRLDMARALDTLADLPTLTETGPAHAGAIPLTRDHLIHGIGDAVLARPAMGASYHLSVVVDDAAQAITHVIRGEDLFEAAQLQAVLASLLGHPLPTYHHHRLIRDDHGKRLAKRDDARAIRLYRAEGATPQDIRRMVGL</sequence>
<dbReference type="GO" id="GO:0004818">
    <property type="term" value="F:glutamate-tRNA ligase activity"/>
    <property type="evidence" value="ECO:0007669"/>
    <property type="project" value="TreeGrafter"/>
</dbReference>
<dbReference type="EC" id="6.1.1.-" evidence="9"/>
<evidence type="ECO:0000256" key="1">
    <source>
        <dbReference type="ARBA" id="ARBA00022598"/>
    </source>
</evidence>
<keyword evidence="3 7" id="KW-0547">Nucleotide-binding</keyword>
<dbReference type="InterPro" id="IPR020058">
    <property type="entry name" value="Glu/Gln-tRNA-synth_Ib_cat-dom"/>
</dbReference>
<evidence type="ECO:0000256" key="3">
    <source>
        <dbReference type="ARBA" id="ARBA00022741"/>
    </source>
</evidence>
<reference evidence="9 10" key="1">
    <citation type="submission" date="2020-04" db="EMBL/GenBank/DDBJ databases">
        <authorList>
            <person name="Yoon J."/>
        </authorList>
    </citation>
    <scope>NUCLEOTIDE SEQUENCE [LARGE SCALE GENOMIC DNA]</scope>
    <source>
        <strain evidence="9 10">KMU-115</strain>
    </source>
</reference>
<comment type="caution">
    <text evidence="9">The sequence shown here is derived from an EMBL/GenBank/DDBJ whole genome shotgun (WGS) entry which is preliminary data.</text>
</comment>
<dbReference type="Gene3D" id="3.40.50.620">
    <property type="entry name" value="HUPs"/>
    <property type="match status" value="1"/>
</dbReference>
<dbReference type="InterPro" id="IPR001412">
    <property type="entry name" value="aa-tRNA-synth_I_CS"/>
</dbReference>
<dbReference type="GO" id="GO:0005829">
    <property type="term" value="C:cytosol"/>
    <property type="evidence" value="ECO:0007669"/>
    <property type="project" value="TreeGrafter"/>
</dbReference>
<comment type="similarity">
    <text evidence="7">Belongs to the class-I aminoacyl-tRNA synthetase family.</text>
</comment>
<dbReference type="NCBIfam" id="NF004315">
    <property type="entry name" value="PRK05710.1-4"/>
    <property type="match status" value="1"/>
</dbReference>
<protein>
    <submittedName>
        <fullName evidence="9">tRNA glutamyl-Q(34) synthetase GluQRS</fullName>
        <ecNumber evidence="9">6.1.1.-</ecNumber>
    </submittedName>
</protein>
<feature type="domain" description="Glutamyl/glutaminyl-tRNA synthetase class Ib catalytic" evidence="8">
    <location>
        <begin position="4"/>
        <end position="110"/>
    </location>
</feature>
<keyword evidence="2" id="KW-0479">Metal-binding</keyword>
<dbReference type="PANTHER" id="PTHR43311">
    <property type="entry name" value="GLUTAMATE--TRNA LIGASE"/>
    <property type="match status" value="1"/>
</dbReference>
<dbReference type="GO" id="GO:0006424">
    <property type="term" value="P:glutamyl-tRNA aminoacylation"/>
    <property type="evidence" value="ECO:0007669"/>
    <property type="project" value="TreeGrafter"/>
</dbReference>
<dbReference type="EMBL" id="JAAZQQ010000007">
    <property type="protein sequence ID" value="NKX46477.1"/>
    <property type="molecule type" value="Genomic_DNA"/>
</dbReference>
<keyword evidence="4" id="KW-0862">Zinc</keyword>
<evidence type="ECO:0000256" key="4">
    <source>
        <dbReference type="ARBA" id="ARBA00022833"/>
    </source>
</evidence>
<evidence type="ECO:0000256" key="2">
    <source>
        <dbReference type="ARBA" id="ARBA00022723"/>
    </source>
</evidence>
<keyword evidence="10" id="KW-1185">Reference proteome</keyword>
<proteinExistence type="inferred from homology"/>
<dbReference type="SUPFAM" id="SSF52374">
    <property type="entry name" value="Nucleotidylyl transferase"/>
    <property type="match status" value="1"/>
</dbReference>
<dbReference type="InterPro" id="IPR000924">
    <property type="entry name" value="Glu/Gln-tRNA-synth"/>
</dbReference>
<keyword evidence="6 7" id="KW-0030">Aminoacyl-tRNA synthetase</keyword>
<dbReference type="GO" id="GO:0005524">
    <property type="term" value="F:ATP binding"/>
    <property type="evidence" value="ECO:0007669"/>
    <property type="project" value="UniProtKB-KW"/>
</dbReference>
<dbReference type="Pfam" id="PF00749">
    <property type="entry name" value="tRNA-synt_1c"/>
    <property type="match status" value="2"/>
</dbReference>
<name>A0A7X6H450_9RHOB</name>
<evidence type="ECO:0000256" key="6">
    <source>
        <dbReference type="ARBA" id="ARBA00023146"/>
    </source>
</evidence>
<evidence type="ECO:0000313" key="9">
    <source>
        <dbReference type="EMBL" id="NKX46477.1"/>
    </source>
</evidence>
<feature type="domain" description="Glutamyl/glutaminyl-tRNA synthetase class Ib catalytic" evidence="8">
    <location>
        <begin position="182"/>
        <end position="279"/>
    </location>
</feature>
<keyword evidence="7" id="KW-0648">Protein biosynthesis</keyword>
<organism evidence="9 10">
    <name type="scientific">Roseicyclus persicicus</name>
    <dbReference type="NCBI Taxonomy" id="2650661"/>
    <lineage>
        <taxon>Bacteria</taxon>
        <taxon>Pseudomonadati</taxon>
        <taxon>Pseudomonadota</taxon>
        <taxon>Alphaproteobacteria</taxon>
        <taxon>Rhodobacterales</taxon>
        <taxon>Roseobacteraceae</taxon>
        <taxon>Roseicyclus</taxon>
    </lineage>
</organism>
<dbReference type="PROSITE" id="PS00178">
    <property type="entry name" value="AA_TRNA_LIGASE_I"/>
    <property type="match status" value="1"/>
</dbReference>
<evidence type="ECO:0000313" key="10">
    <source>
        <dbReference type="Proteomes" id="UP000526408"/>
    </source>
</evidence>
<dbReference type="PRINTS" id="PR00987">
    <property type="entry name" value="TRNASYNTHGLU"/>
</dbReference>
<dbReference type="PANTHER" id="PTHR43311:SF1">
    <property type="entry name" value="GLUTAMYL-Q TRNA(ASP) SYNTHETASE"/>
    <property type="match status" value="1"/>
</dbReference>
<keyword evidence="1 7" id="KW-0436">Ligase</keyword>